<dbReference type="Proteomes" id="UP000626092">
    <property type="component" value="Unassembled WGS sequence"/>
</dbReference>
<sequence length="1581" mass="176656">MEPGPIEATVLSGQKRHRSTSVWSAGSGDDSTTLTVRRREAALRRMGLPDDRIIPLVQAAGFGGLFRVPFIQLDWHLITALVERWRPETHTFHMRPGEMTITLQDVSIQLGLPVDGKPVTGSINYDWDALCCNLLGAAPPAGKRDGGRVSMKWLDEAFGVLPMDADPIAVEQHARAYILRLIGGTIFADKSSSLVHLMFLPLLEDFNTAGEYSWGSAALGCLYRELCRASIVDKLQVGGFMLLLQVWAWERFPHISPRRLGKFQIPDGPLITRWHDRFQVTDLPTHVLREYRYTFDRQTDDQVVWQPYPPRVIDALPLYCQAGSDIWLTSSPLICFAIIEMHQPNRVLRQFGMRQPIPSPSRSLDAPHGVDLRGGANDWAQTHGASIAMWDNRRDHTVQGEAYDGVMHHNDAYKEWYQRHTRQFIGRLGCSFEKMEKNLEQIYHLLGEDSEAYVLAGDTLALLKEQQSYFRIAPLPPPETLGFPSSQFGRLWCWAGVVPPFWRLRSATGGVPQSDVPLGGSRSVLLGAGVEVLLDSACAGLGFPQVRRLGGGQNKLIRFRCWSDLRVAVVGGCCGGVLAVSQQRQQWGLCWESSYQLQLVSSAFSFSLGRQRKIRGERRQDIVSSTCDANYRGMEPGPIEATVLSGQKRHRSTSVWSAGAGADSTTLTVRRREAALRRMGMPDDRIIPLVQAAGFGGLFRVPFIQLDWHLITALVERWRPETHTFHMRPGEMTITLQDVSIQLGLPIDGKPVTGSINYDWDVLCRNLLGAAPPAGKRDGGRVSMKWLDEAFGVLPLDADPIAVEQHARAYILRLIGGTIFADKSSSLVHIMFLPLLEDFNTAGEYSWGSAALACLYRELCRASIADKLEVGGFMLLLQVWAWERFPHISPRRLGKFQIPDGPLITRWHDRFQVTDLPTHVLREYRYTFDRQTDDQVVWQPYPPRIVDALPPYCRAGSDIWLTSSPLICFAIIEMHQPNRVLRQFGMHQPIPSPSRSLDAPHGVDLRGGAKDWAQTHGPSIAMWDNRRDHIVQGEAYDGVMHHDDAYKEWYQRHTRQFIGRLGCSFEKMEKNLEQIYHLLGENSEAYVLARDTLALFKEQQSYFRIAPLPPPAVATPTPLEPQEVALALAPPPTPPAGTTEPSTEQSTAIEEPPPCVTIELPEPVPPNALNEVGTQGAEGIAKVGNAGQPISWPSDSIVTQSWVISLMDALDWGSRHLSPSEFPSLLPIQVFDSLVLSASKILHKEPNCVTIDGLGANSSVVVVGDIHGQLHDLIFLLRDAGFPADNKVFVFNGDYVDRGAWGLETFLLLLAWKVSMPHKVYLLRGYHESKYYTSVYGFEKEVLTKYGDEGKHAYQKCLGCFKGLPLASIIAGRVYTTHGGLFRSVATTPSKRLKGRKIRKVIIDPRASSLALGSMEDLSKARRTILNPSWEGLNLIPGDVLWSNPSMNPGLSLNKKRGFGLLWGPDCTEEFLKNSNLKLIIRSHEGPDARKKRPDLGGMDEGYTIDHVVESGKLITLFSAPDYPQFQATEGRYKNKGAYIVLEPPHFDSPVFHSFEAITPRPTANPYYDYKDVIDSVEELD</sequence>
<dbReference type="InterPro" id="IPR004843">
    <property type="entry name" value="Calcineurin-like_PHP"/>
</dbReference>
<comment type="caution">
    <text evidence="3">The sequence shown here is derived from an EMBL/GenBank/DDBJ whole genome shotgun (WGS) entry which is preliminary data.</text>
</comment>
<dbReference type="Pfam" id="PF10536">
    <property type="entry name" value="PMD"/>
    <property type="match status" value="2"/>
</dbReference>
<protein>
    <recommendedName>
        <fullName evidence="2">Serine/threonine specific protein phosphatases domain-containing protein</fullName>
    </recommendedName>
</protein>
<dbReference type="OrthoDB" id="1939467at2759"/>
<feature type="region of interest" description="Disordered" evidence="1">
    <location>
        <begin position="1"/>
        <end position="30"/>
    </location>
</feature>
<evidence type="ECO:0000256" key="1">
    <source>
        <dbReference type="SAM" id="MobiDB-lite"/>
    </source>
</evidence>
<feature type="domain" description="Serine/threonine specific protein phosphatases" evidence="2">
    <location>
        <begin position="1226"/>
        <end position="1562"/>
    </location>
</feature>
<dbReference type="InterPro" id="IPR044824">
    <property type="entry name" value="MAIN-like"/>
</dbReference>
<dbReference type="InterPro" id="IPR006186">
    <property type="entry name" value="Ser/Thr-sp_prot-phosphatase"/>
</dbReference>
<dbReference type="PANTHER" id="PTHR46033:SF8">
    <property type="entry name" value="PROTEIN MAINTENANCE OF MERISTEMS-LIKE"/>
    <property type="match status" value="1"/>
</dbReference>
<evidence type="ECO:0000259" key="2">
    <source>
        <dbReference type="SMART" id="SM00156"/>
    </source>
</evidence>
<dbReference type="InterPro" id="IPR029052">
    <property type="entry name" value="Metallo-depent_PP-like"/>
</dbReference>
<name>A0A834L9R7_RHOSS</name>
<dbReference type="GO" id="GO:0010073">
    <property type="term" value="P:meristem maintenance"/>
    <property type="evidence" value="ECO:0007669"/>
    <property type="project" value="InterPro"/>
</dbReference>
<dbReference type="GO" id="GO:0016787">
    <property type="term" value="F:hydrolase activity"/>
    <property type="evidence" value="ECO:0007669"/>
    <property type="project" value="InterPro"/>
</dbReference>
<dbReference type="FunFam" id="3.60.21.10:FF:000064">
    <property type="entry name" value="Serine/threonine-protein phosphatase"/>
    <property type="match status" value="1"/>
</dbReference>
<feature type="compositionally biased region" description="Polar residues" evidence="1">
    <location>
        <begin position="20"/>
        <end position="30"/>
    </location>
</feature>
<proteinExistence type="predicted"/>
<organism evidence="3 4">
    <name type="scientific">Rhododendron simsii</name>
    <name type="common">Sims's rhododendron</name>
    <dbReference type="NCBI Taxonomy" id="118357"/>
    <lineage>
        <taxon>Eukaryota</taxon>
        <taxon>Viridiplantae</taxon>
        <taxon>Streptophyta</taxon>
        <taxon>Embryophyta</taxon>
        <taxon>Tracheophyta</taxon>
        <taxon>Spermatophyta</taxon>
        <taxon>Magnoliopsida</taxon>
        <taxon>eudicotyledons</taxon>
        <taxon>Gunneridae</taxon>
        <taxon>Pentapetalae</taxon>
        <taxon>asterids</taxon>
        <taxon>Ericales</taxon>
        <taxon>Ericaceae</taxon>
        <taxon>Ericoideae</taxon>
        <taxon>Rhodoreae</taxon>
        <taxon>Rhododendron</taxon>
    </lineage>
</organism>
<dbReference type="InterPro" id="IPR019557">
    <property type="entry name" value="AminoTfrase-like_pln_mobile"/>
</dbReference>
<dbReference type="EMBL" id="WJXA01000010">
    <property type="protein sequence ID" value="KAF7129508.1"/>
    <property type="molecule type" value="Genomic_DNA"/>
</dbReference>
<dbReference type="PANTHER" id="PTHR46033">
    <property type="entry name" value="PROTEIN MAIN-LIKE 2"/>
    <property type="match status" value="1"/>
</dbReference>
<dbReference type="PRINTS" id="PR00114">
    <property type="entry name" value="STPHPHTASE"/>
</dbReference>
<accession>A0A834L9R7</accession>
<gene>
    <name evidence="3" type="ORF">RHSIM_Rhsim10G0079000</name>
</gene>
<feature type="region of interest" description="Disordered" evidence="1">
    <location>
        <begin position="1130"/>
        <end position="1149"/>
    </location>
</feature>
<dbReference type="SMART" id="SM00156">
    <property type="entry name" value="PP2Ac"/>
    <property type="match status" value="1"/>
</dbReference>
<dbReference type="SUPFAM" id="SSF56300">
    <property type="entry name" value="Metallo-dependent phosphatases"/>
    <property type="match status" value="1"/>
</dbReference>
<dbReference type="Gene3D" id="3.60.21.10">
    <property type="match status" value="1"/>
</dbReference>
<dbReference type="Pfam" id="PF00149">
    <property type="entry name" value="Metallophos"/>
    <property type="match status" value="1"/>
</dbReference>
<evidence type="ECO:0000313" key="3">
    <source>
        <dbReference type="EMBL" id="KAF7129508.1"/>
    </source>
</evidence>
<evidence type="ECO:0000313" key="4">
    <source>
        <dbReference type="Proteomes" id="UP000626092"/>
    </source>
</evidence>
<reference evidence="3" key="1">
    <citation type="submission" date="2019-11" db="EMBL/GenBank/DDBJ databases">
        <authorList>
            <person name="Liu Y."/>
            <person name="Hou J."/>
            <person name="Li T.-Q."/>
            <person name="Guan C.-H."/>
            <person name="Wu X."/>
            <person name="Wu H.-Z."/>
            <person name="Ling F."/>
            <person name="Zhang R."/>
            <person name="Shi X.-G."/>
            <person name="Ren J.-P."/>
            <person name="Chen E.-F."/>
            <person name="Sun J.-M."/>
        </authorList>
    </citation>
    <scope>NUCLEOTIDE SEQUENCE</scope>
    <source>
        <strain evidence="3">Adult_tree_wgs_1</strain>
        <tissue evidence="3">Leaves</tissue>
    </source>
</reference>
<keyword evidence="4" id="KW-1185">Reference proteome</keyword>